<dbReference type="InterPro" id="IPR011991">
    <property type="entry name" value="ArsR-like_HTH"/>
</dbReference>
<dbReference type="Proteomes" id="UP000004980">
    <property type="component" value="Unassembled WGS sequence"/>
</dbReference>
<sequence length="146" mass="16677">MIERLLFGSPPLYTPFGQWQHMKIINRLPGLPVERALAVLSGRWKAVILYVLLDGPQRTCELEKRIAGISQKVLIEQLRALEEHGLASRQPSPEDRQGVEYLLTPLGESLRPILDSLIEWGVHHAREFDEVQRLLPCDAVVRDRIV</sequence>
<gene>
    <name evidence="5" type="ORF">WQE_08472</name>
</gene>
<keyword evidence="3" id="KW-0804">Transcription</keyword>
<dbReference type="SUPFAM" id="SSF46785">
    <property type="entry name" value="Winged helix' DNA-binding domain"/>
    <property type="match status" value="1"/>
</dbReference>
<name>A0ABN0FRW2_9BURK</name>
<feature type="domain" description="HTH hxlR-type" evidence="4">
    <location>
        <begin position="31"/>
        <end position="129"/>
    </location>
</feature>
<evidence type="ECO:0000256" key="1">
    <source>
        <dbReference type="ARBA" id="ARBA00023015"/>
    </source>
</evidence>
<evidence type="ECO:0000256" key="3">
    <source>
        <dbReference type="ARBA" id="ARBA00023163"/>
    </source>
</evidence>
<organism evidence="5 6">
    <name type="scientific">Paraburkholderia hospita</name>
    <dbReference type="NCBI Taxonomy" id="169430"/>
    <lineage>
        <taxon>Bacteria</taxon>
        <taxon>Pseudomonadati</taxon>
        <taxon>Pseudomonadota</taxon>
        <taxon>Betaproteobacteria</taxon>
        <taxon>Burkholderiales</taxon>
        <taxon>Burkholderiaceae</taxon>
        <taxon>Paraburkholderia</taxon>
    </lineage>
</organism>
<dbReference type="InterPro" id="IPR036390">
    <property type="entry name" value="WH_DNA-bd_sf"/>
</dbReference>
<dbReference type="InterPro" id="IPR036388">
    <property type="entry name" value="WH-like_DNA-bd_sf"/>
</dbReference>
<dbReference type="InterPro" id="IPR002577">
    <property type="entry name" value="HTH_HxlR"/>
</dbReference>
<reference evidence="5 6" key="1">
    <citation type="journal article" date="2012" name="J. Bacteriol.">
        <title>Draft Genome Sequence of the Soil Bacterium Burkholderia terrae Strain BS001, Which Interacts with Fungal Surface Structures.</title>
        <authorList>
            <person name="Nazir R."/>
            <person name="Hansen M.A."/>
            <person name="Sorensen S."/>
            <person name="van Elsas J.D."/>
        </authorList>
    </citation>
    <scope>NUCLEOTIDE SEQUENCE [LARGE SCALE GENOMIC DNA]</scope>
    <source>
        <strain evidence="5 6">BS001</strain>
    </source>
</reference>
<accession>A0ABN0FRW2</accession>
<evidence type="ECO:0000259" key="4">
    <source>
        <dbReference type="PROSITE" id="PS51118"/>
    </source>
</evidence>
<dbReference type="Pfam" id="PF01638">
    <property type="entry name" value="HxlR"/>
    <property type="match status" value="1"/>
</dbReference>
<keyword evidence="6" id="KW-1185">Reference proteome</keyword>
<keyword evidence="2" id="KW-0238">DNA-binding</keyword>
<keyword evidence="1" id="KW-0805">Transcription regulation</keyword>
<dbReference type="PROSITE" id="PS51118">
    <property type="entry name" value="HTH_HXLR"/>
    <property type="match status" value="1"/>
</dbReference>
<dbReference type="Gene3D" id="1.10.10.10">
    <property type="entry name" value="Winged helix-like DNA-binding domain superfamily/Winged helix DNA-binding domain"/>
    <property type="match status" value="1"/>
</dbReference>
<dbReference type="EMBL" id="AKAU01000056">
    <property type="protein sequence ID" value="EIN01526.1"/>
    <property type="molecule type" value="Genomic_DNA"/>
</dbReference>
<evidence type="ECO:0000313" key="5">
    <source>
        <dbReference type="EMBL" id="EIN01526.1"/>
    </source>
</evidence>
<dbReference type="PANTHER" id="PTHR33204:SF29">
    <property type="entry name" value="TRANSCRIPTIONAL REGULATOR"/>
    <property type="match status" value="1"/>
</dbReference>
<protein>
    <submittedName>
        <fullName evidence="5">HxlR family transcriptional regulator</fullName>
    </submittedName>
</protein>
<dbReference type="PANTHER" id="PTHR33204">
    <property type="entry name" value="TRANSCRIPTIONAL REGULATOR, MARR FAMILY"/>
    <property type="match status" value="1"/>
</dbReference>
<dbReference type="CDD" id="cd00090">
    <property type="entry name" value="HTH_ARSR"/>
    <property type="match status" value="1"/>
</dbReference>
<comment type="caution">
    <text evidence="5">The sequence shown here is derived from an EMBL/GenBank/DDBJ whole genome shotgun (WGS) entry which is preliminary data.</text>
</comment>
<evidence type="ECO:0000256" key="2">
    <source>
        <dbReference type="ARBA" id="ARBA00023125"/>
    </source>
</evidence>
<proteinExistence type="predicted"/>
<evidence type="ECO:0000313" key="6">
    <source>
        <dbReference type="Proteomes" id="UP000004980"/>
    </source>
</evidence>